<name>A0A818ZCR9_9BILA</name>
<comment type="caution">
    <text evidence="6">The sequence shown here is derived from an EMBL/GenBank/DDBJ whole genome shotgun (WGS) entry which is preliminary data.</text>
</comment>
<keyword evidence="7" id="KW-1185">Reference proteome</keyword>
<evidence type="ECO:0000313" key="6">
    <source>
        <dbReference type="EMBL" id="CAF3761917.1"/>
    </source>
</evidence>
<feature type="transmembrane region" description="Helical" evidence="5">
    <location>
        <begin position="382"/>
        <end position="406"/>
    </location>
</feature>
<accession>A0A818ZCR9</accession>
<reference evidence="6" key="1">
    <citation type="submission" date="2021-02" db="EMBL/GenBank/DDBJ databases">
        <authorList>
            <person name="Nowell W R."/>
        </authorList>
    </citation>
    <scope>NUCLEOTIDE SEQUENCE</scope>
</reference>
<evidence type="ECO:0000256" key="5">
    <source>
        <dbReference type="SAM" id="Phobius"/>
    </source>
</evidence>
<keyword evidence="5" id="KW-0812">Transmembrane</keyword>
<evidence type="ECO:0000256" key="3">
    <source>
        <dbReference type="SAM" id="Coils"/>
    </source>
</evidence>
<feature type="region of interest" description="Disordered" evidence="4">
    <location>
        <begin position="539"/>
        <end position="629"/>
    </location>
</feature>
<feature type="region of interest" description="Disordered" evidence="4">
    <location>
        <begin position="1080"/>
        <end position="1128"/>
    </location>
</feature>
<dbReference type="EMBL" id="CAJOBG010000124">
    <property type="protein sequence ID" value="CAF3761917.1"/>
    <property type="molecule type" value="Genomic_DNA"/>
</dbReference>
<feature type="compositionally biased region" description="Polar residues" evidence="4">
    <location>
        <begin position="600"/>
        <end position="629"/>
    </location>
</feature>
<keyword evidence="2" id="KW-0677">Repeat</keyword>
<feature type="compositionally biased region" description="Low complexity" evidence="4">
    <location>
        <begin position="1111"/>
        <end position="1125"/>
    </location>
</feature>
<evidence type="ECO:0000256" key="1">
    <source>
        <dbReference type="ARBA" id="ARBA00022441"/>
    </source>
</evidence>
<dbReference type="InterPro" id="IPR015915">
    <property type="entry name" value="Kelch-typ_b-propeller"/>
</dbReference>
<protein>
    <submittedName>
        <fullName evidence="6">Uncharacterized protein</fullName>
    </submittedName>
</protein>
<sequence length="1447" mass="166303">MTHMSHVLFAFENVEELNQELKRHISVIERSNDEHKRVLRKRDKELEQVKNDFEQNLKNATILNNKCTKQEAELNILRLENSSLSEELKLMRENVSRCEDEQRRLRKDCDQALNFIHDGIPELCLDEGIHDHNRNGALQEHLKKIPSLMQQLTGDRENLKTKNQLLLQFVHGLSYDLNDCQSGQKKYKLLKAHSKQQQLLLNQLESHVRFYESVFKEKGFFPTIEYASGSTVASAPDVIDKTNSMCLPDRTNGSCEWKLFGWNPYHGCGYNQQISSSCMNFYGKNSLNTKNQSRLFSSFCFPKQQLELFWYSFTVQLPENVTMINVVTDTNGIASNHSLIIKDLSIQQCHRITTLPISLPMNTTILSSRLNRKKTFWIQYRWILIIGTLVVLFTSLIIVITINLYISDRIFHQEPTVTERKQITSMNLSQHFYEEPVSIVLTPPIDISVYDHVRDNYRVDILFSFKTKKSSFATMSSTITDGDNHRKQDKYESIFKHYGFQMRAQHLDHQNEKNNIEINSDLNKYKRILHDIKTRFLQRNESNKKEKKTRTITSKTQQAISKSSPTKSKRKKDSKKEGTKQNRENVIKITLPDEAKARKTTYSKQQQKTNENQRISNTDSSLPITLSNSPSITTMKTAQKLPIVNSKSHQSISDIQSNRISTKLQSTDQIISSTLSFHQTKSGESNAKINAQQNRLGLSSTTNNFESTWDTDEITKFTRDIFKRSSTKPIIRSHRIRLKCAEDSDDYLSKYSQRRTHCLDLFEEYVNGLKRPFGIIRDAASDPPVFDPGLTIMGPRVKKDASVIDKEEFQAIKMINSIEPRKKYALVHEQIGIFVIGGYNLFVRIPEQQEPDKDYLFKSDGSIVRISRLSPCRVHFGVYTDGDAIYVAGGQKINNELLDDIQRLNLRTLKWEYVATLLNPIAASAMTVDEQRIYIVGGYDIFKNQTFFESTLTIYNMTTLQFENGNDLPSPRCRSLVVVVDNALFCVSGLIERRNHNGNKKIKISTDILKWTQEAPAWVKISQTPELSKLHALSFNDPFLEVTKRNLSDEHGTSETIAEAYYDFRTNLWANGSAPASAKTIPLTKQEHSSSAAKISDKSASRTTKTKKVTVAKTSSKSNPISKTKSTSKSKVCQHRPYECIQVSYRGIRKCITNFNRLTTVSHVIDALLDDLSERRYLSANDCCLYIERQPYLFPLKSTDFIQDILLRYTATHVHFKLSFKRNSSPSRFAQRKRLLRTAGYIQPSPVINAYEQLKIQESLIRRQHDIITQLRKTNLSNDSRIQQNGASNYGNYLDWITQNEHNGDMSDDSKTSLDLMSTSRRHSRQDEYLKAVNQETVNSSRSLSRVRFRPSTIINTDEISTSLTQVKSILKKGATNYSHIPRTSSVDRDINRLISTKQRRNSLYTFDDADDDNLTDRSTTDSCLGSLSSDDNNSYVINQQQLETLV</sequence>
<gene>
    <name evidence="6" type="ORF">OVN521_LOCUS1736</name>
</gene>
<dbReference type="Gene3D" id="2.120.10.80">
    <property type="entry name" value="Kelch-type beta propeller"/>
    <property type="match status" value="1"/>
</dbReference>
<proteinExistence type="predicted"/>
<feature type="coiled-coil region" evidence="3">
    <location>
        <begin position="11"/>
        <end position="108"/>
    </location>
</feature>
<dbReference type="Proteomes" id="UP000663866">
    <property type="component" value="Unassembled WGS sequence"/>
</dbReference>
<keyword evidence="3" id="KW-0175">Coiled coil</keyword>
<feature type="compositionally biased region" description="Basic and acidic residues" evidence="4">
    <location>
        <begin position="574"/>
        <end position="597"/>
    </location>
</feature>
<dbReference type="SMART" id="SM00612">
    <property type="entry name" value="Kelch"/>
    <property type="match status" value="2"/>
</dbReference>
<evidence type="ECO:0000256" key="4">
    <source>
        <dbReference type="SAM" id="MobiDB-lite"/>
    </source>
</evidence>
<keyword evidence="1" id="KW-0880">Kelch repeat</keyword>
<dbReference type="PANTHER" id="PTHR45632:SF3">
    <property type="entry name" value="KELCH-LIKE PROTEIN 32"/>
    <property type="match status" value="1"/>
</dbReference>
<keyword evidence="5" id="KW-0472">Membrane</keyword>
<dbReference type="PANTHER" id="PTHR45632">
    <property type="entry name" value="LD33804P"/>
    <property type="match status" value="1"/>
</dbReference>
<dbReference type="SUPFAM" id="SSF117281">
    <property type="entry name" value="Kelch motif"/>
    <property type="match status" value="1"/>
</dbReference>
<dbReference type="InterPro" id="IPR006652">
    <property type="entry name" value="Kelch_1"/>
</dbReference>
<organism evidence="6 7">
    <name type="scientific">Rotaria magnacalcarata</name>
    <dbReference type="NCBI Taxonomy" id="392030"/>
    <lineage>
        <taxon>Eukaryota</taxon>
        <taxon>Metazoa</taxon>
        <taxon>Spiralia</taxon>
        <taxon>Gnathifera</taxon>
        <taxon>Rotifera</taxon>
        <taxon>Eurotatoria</taxon>
        <taxon>Bdelloidea</taxon>
        <taxon>Philodinida</taxon>
        <taxon>Philodinidae</taxon>
        <taxon>Rotaria</taxon>
    </lineage>
</organism>
<dbReference type="Pfam" id="PF01344">
    <property type="entry name" value="Kelch_1"/>
    <property type="match status" value="1"/>
</dbReference>
<evidence type="ECO:0000256" key="2">
    <source>
        <dbReference type="ARBA" id="ARBA00022737"/>
    </source>
</evidence>
<keyword evidence="5" id="KW-1133">Transmembrane helix</keyword>
<feature type="compositionally biased region" description="Polar residues" evidence="4">
    <location>
        <begin position="551"/>
        <end position="560"/>
    </location>
</feature>
<evidence type="ECO:0000313" key="7">
    <source>
        <dbReference type="Proteomes" id="UP000663866"/>
    </source>
</evidence>